<evidence type="ECO:0000313" key="4">
    <source>
        <dbReference type="Proteomes" id="UP000000589"/>
    </source>
</evidence>
<reference evidence="2" key="4">
    <citation type="submission" date="2025-09" db="UniProtKB">
        <authorList>
            <consortium name="Ensembl"/>
        </authorList>
    </citation>
    <scope>IDENTIFICATION</scope>
    <source>
        <strain evidence="2">C57BL/6J</strain>
    </source>
</reference>
<reference evidence="2 4" key="1">
    <citation type="journal article" date="2009" name="PLoS Biol.">
        <title>Lineage-specific biology revealed by a finished genome assembly of the mouse.</title>
        <authorList>
            <consortium name="Mouse Genome Sequencing Consortium"/>
            <person name="Church D.M."/>
            <person name="Goodstadt L."/>
            <person name="Hillier L.W."/>
            <person name="Zody M.C."/>
            <person name="Goldstein S."/>
            <person name="She X."/>
            <person name="Bult C.J."/>
            <person name="Agarwala R."/>
            <person name="Cherry J.L."/>
            <person name="DiCuccio M."/>
            <person name="Hlavina W."/>
            <person name="Kapustin Y."/>
            <person name="Meric P."/>
            <person name="Maglott D."/>
            <person name="Birtle Z."/>
            <person name="Marques A.C."/>
            <person name="Graves T."/>
            <person name="Zhou S."/>
            <person name="Teague B."/>
            <person name="Potamousis K."/>
            <person name="Churas C."/>
            <person name="Place M."/>
            <person name="Herschleb J."/>
            <person name="Runnheim R."/>
            <person name="Forrest D."/>
            <person name="Amos-Landgraf J."/>
            <person name="Schwartz D.C."/>
            <person name="Cheng Z."/>
            <person name="Lindblad-Toh K."/>
            <person name="Eichler E.E."/>
            <person name="Ponting C.P."/>
        </authorList>
    </citation>
    <scope>NUCLEOTIDE SEQUENCE [LARGE SCALE GENOMIC DNA]</scope>
    <source>
        <strain evidence="2 4">C57BL/6J</strain>
    </source>
</reference>
<organism evidence="2 4">
    <name type="scientific">Mus musculus</name>
    <name type="common">Mouse</name>
    <dbReference type="NCBI Taxonomy" id="10090"/>
    <lineage>
        <taxon>Eukaryota</taxon>
        <taxon>Metazoa</taxon>
        <taxon>Chordata</taxon>
        <taxon>Craniata</taxon>
        <taxon>Vertebrata</taxon>
        <taxon>Euteleostomi</taxon>
        <taxon>Mammalia</taxon>
        <taxon>Eutheria</taxon>
        <taxon>Euarchontoglires</taxon>
        <taxon>Glires</taxon>
        <taxon>Rodentia</taxon>
        <taxon>Myomorpha</taxon>
        <taxon>Muroidea</taxon>
        <taxon>Muridae</taxon>
        <taxon>Murinae</taxon>
        <taxon>Mus</taxon>
        <taxon>Mus</taxon>
    </lineage>
</organism>
<dbReference type="Ensembl" id="ENSMUST00000106867.2">
    <property type="protein sequence ID" value="ENSMUSP00000102480.2"/>
    <property type="gene ID" value="ENSMUSG00000069631.15"/>
</dbReference>
<dbReference type="HOGENOM" id="CLU_2849080_0_0_1"/>
<dbReference type="Bgee" id="ENSMUSG00000069631">
    <property type="expression patterns" value="Expressed in spermatocyte and 186 other cell types or tissues"/>
</dbReference>
<reference evidence="2 4" key="2">
    <citation type="journal article" date="2011" name="PLoS Biol.">
        <title>Modernizing reference genome assemblies.</title>
        <authorList>
            <person name="Church D.M."/>
            <person name="Schneider V.A."/>
            <person name="Graves T."/>
            <person name="Auger K."/>
            <person name="Cunningham F."/>
            <person name="Bouk N."/>
            <person name="Chen H.C."/>
            <person name="Agarwala R."/>
            <person name="McLaren W.M."/>
            <person name="Ritchie G.R."/>
            <person name="Albracht D."/>
            <person name="Kremitzki M."/>
            <person name="Rock S."/>
            <person name="Kotkiewicz H."/>
            <person name="Kremitzki C."/>
            <person name="Wollam A."/>
            <person name="Trani L."/>
            <person name="Fulton L."/>
            <person name="Fulton R."/>
            <person name="Matthews L."/>
            <person name="Whitehead S."/>
            <person name="Chow W."/>
            <person name="Torrance J."/>
            <person name="Dunn M."/>
            <person name="Harden G."/>
            <person name="Threadgold G."/>
            <person name="Wood J."/>
            <person name="Collins J."/>
            <person name="Heath P."/>
            <person name="Griffiths G."/>
            <person name="Pelan S."/>
            <person name="Grafham D."/>
            <person name="Eichler E.E."/>
            <person name="Weinstock G."/>
            <person name="Mardis E.R."/>
            <person name="Wilson R.K."/>
            <person name="Howe K."/>
            <person name="Flicek P."/>
            <person name="Hubbard T."/>
        </authorList>
    </citation>
    <scope>NUCLEOTIDE SEQUENCE [LARGE SCALE GENOMIC DNA]</scope>
    <source>
        <strain evidence="2 4">C57BL/6J</strain>
    </source>
</reference>
<dbReference type="Antibodypedia" id="64277">
    <property type="antibodies" value="350 antibodies from 31 providers"/>
</dbReference>
<dbReference type="MGI" id="MGI:1919399">
    <property type="gene designation" value="Strada"/>
</dbReference>
<dbReference type="GeneTree" id="ENSGT00940000158827"/>
<protein>
    <submittedName>
        <fullName evidence="2">STE20-related kinase adaptor alpha</fullName>
    </submittedName>
</protein>
<dbReference type="AlphaFoldDB" id="B1AR89"/>
<dbReference type="Proteomes" id="UP000000589">
    <property type="component" value="Chromosome 11"/>
</dbReference>
<accession>B1AR89</accession>
<keyword evidence="1" id="KW-0472">Membrane</keyword>
<keyword evidence="1" id="KW-1133">Transmembrane helix</keyword>
<evidence type="ECO:0000313" key="3">
    <source>
        <dbReference type="MGI" id="MGI:1919399"/>
    </source>
</evidence>
<proteinExistence type="predicted"/>
<dbReference type="ProteomicsDB" id="359451"/>
<keyword evidence="1" id="KW-0812">Transmembrane</keyword>
<evidence type="ECO:0000313" key="2">
    <source>
        <dbReference type="Ensembl" id="ENSMUSP00000102480.2"/>
    </source>
</evidence>
<dbReference type="AGR" id="MGI:1919399"/>
<gene>
    <name evidence="2 3" type="primary">Strada</name>
</gene>
<dbReference type="VEuPathDB" id="HostDB:ENSMUSG00000069631"/>
<evidence type="ECO:0000256" key="1">
    <source>
        <dbReference type="SAM" id="Phobius"/>
    </source>
</evidence>
<dbReference type="ExpressionAtlas" id="B1AR89">
    <property type="expression patterns" value="baseline and differential"/>
</dbReference>
<keyword evidence="4" id="KW-1185">Reference proteome</keyword>
<reference evidence="2" key="3">
    <citation type="submission" date="2025-08" db="UniProtKB">
        <authorList>
            <consortium name="Ensembl"/>
        </authorList>
    </citation>
    <scope>IDENTIFICATION</scope>
    <source>
        <strain evidence="2">C57BL/6J</strain>
    </source>
</reference>
<name>B1AR89_MOUSE</name>
<sequence>MSFLVSKPERIRVSVPSLLVFYLFFLKSVWVGITVGCFVLCDTQSSLVENKTGKVAYLMNQLVTC</sequence>
<feature type="transmembrane region" description="Helical" evidence="1">
    <location>
        <begin position="20"/>
        <end position="41"/>
    </location>
</feature>